<dbReference type="SUPFAM" id="SSF51395">
    <property type="entry name" value="FMN-linked oxidoreductases"/>
    <property type="match status" value="1"/>
</dbReference>
<comment type="catalytic activity">
    <reaction evidence="10">
        <text>(S)-dihydroorotate + NAD(+) = orotate + NADH + H(+)</text>
        <dbReference type="Rhea" id="RHEA:13513"/>
        <dbReference type="ChEBI" id="CHEBI:15378"/>
        <dbReference type="ChEBI" id="CHEBI:30839"/>
        <dbReference type="ChEBI" id="CHEBI:30864"/>
        <dbReference type="ChEBI" id="CHEBI:57540"/>
        <dbReference type="ChEBI" id="CHEBI:57945"/>
        <dbReference type="EC" id="1.3.1.14"/>
    </reaction>
</comment>
<feature type="binding site" evidence="11">
    <location>
        <position position="221"/>
    </location>
    <ligand>
        <name>FMN</name>
        <dbReference type="ChEBI" id="CHEBI:58210"/>
    </ligand>
</feature>
<dbReference type="InterPro" id="IPR005720">
    <property type="entry name" value="Dihydroorotate_DH_cat"/>
</dbReference>
<reference evidence="13 14" key="1">
    <citation type="journal article" date="2021" name="ISME Commun">
        <title>Automated analysis of genomic sequences facilitates high-throughput and comprehensive description of bacteria.</title>
        <authorList>
            <person name="Hitch T.C.A."/>
        </authorList>
    </citation>
    <scope>NUCLEOTIDE SEQUENCE [LARGE SCALE GENOMIC DNA]</scope>
    <source>
        <strain evidence="13 14">Sanger_109</strain>
    </source>
</reference>
<feature type="domain" description="Dihydroorotate dehydrogenase catalytic" evidence="12">
    <location>
        <begin position="9"/>
        <end position="287"/>
    </location>
</feature>
<keyword evidence="14" id="KW-1185">Reference proteome</keyword>
<evidence type="ECO:0000256" key="5">
    <source>
        <dbReference type="ARBA" id="ARBA00022490"/>
    </source>
</evidence>
<feature type="binding site" evidence="11">
    <location>
        <position position="195"/>
    </location>
    <ligand>
        <name>FMN</name>
        <dbReference type="ChEBI" id="CHEBI:58210"/>
    </ligand>
</feature>
<evidence type="ECO:0000259" key="12">
    <source>
        <dbReference type="Pfam" id="PF01180"/>
    </source>
</evidence>
<keyword evidence="7 11" id="KW-0288">FMN</keyword>
<dbReference type="Gene3D" id="3.20.20.70">
    <property type="entry name" value="Aldolase class I"/>
    <property type="match status" value="1"/>
</dbReference>
<evidence type="ECO:0000256" key="11">
    <source>
        <dbReference type="HAMAP-Rule" id="MF_00224"/>
    </source>
</evidence>
<sequence length="309" mass="32881">MNKEVLLGKIKLKNPVLCASGCAAHGYELEPYTDISKIAAFSMKTVTSEPRIGNKPPRICEVDNGMLTSIGLQNPGIEVFIKEHLPQIKKTCRPDQIIISIGGNEIRDYTAVAEKIAQSCGEHEIAAVEVNGACPNVAHGGGVMSALPETMYQVVKAVKDVVSVSVIGKMNTNFSCYCDVAKAIQEAGAEAVYLVSTPMGMHIDIKSRKPAVGNIKAPVSGPAILPQSVLKTWDVYQAVDIPVIASGGIYTWEAAIEMMMAGASAVGIGSALFINPDTAARILDGMIQYCEQNQIESFSELVGCAHGRD</sequence>
<comment type="catalytic activity">
    <reaction evidence="11">
        <text>(S)-dihydroorotate + A = orotate + AH2</text>
        <dbReference type="Rhea" id="RHEA:18073"/>
        <dbReference type="ChEBI" id="CHEBI:13193"/>
        <dbReference type="ChEBI" id="CHEBI:17499"/>
        <dbReference type="ChEBI" id="CHEBI:30839"/>
        <dbReference type="ChEBI" id="CHEBI:30864"/>
    </reaction>
</comment>
<evidence type="ECO:0000256" key="9">
    <source>
        <dbReference type="ARBA" id="ARBA00023002"/>
    </source>
</evidence>
<dbReference type="EC" id="1.3.-.-" evidence="11"/>
<accession>A0ABT2TJP2</accession>
<gene>
    <name evidence="11" type="primary">pyrD</name>
    <name evidence="13" type="ORF">OCV88_08280</name>
</gene>
<keyword evidence="8 11" id="KW-0665">Pyrimidine biosynthesis</keyword>
<dbReference type="EMBL" id="JAOQJQ010000003">
    <property type="protein sequence ID" value="MCU6762327.1"/>
    <property type="molecule type" value="Genomic_DNA"/>
</dbReference>
<evidence type="ECO:0000313" key="14">
    <source>
        <dbReference type="Proteomes" id="UP001652442"/>
    </source>
</evidence>
<evidence type="ECO:0000256" key="8">
    <source>
        <dbReference type="ARBA" id="ARBA00022975"/>
    </source>
</evidence>
<dbReference type="NCBIfam" id="NF005574">
    <property type="entry name" value="PRK07259.1"/>
    <property type="match status" value="1"/>
</dbReference>
<comment type="caution">
    <text evidence="13">The sequence shown here is derived from an EMBL/GenBank/DDBJ whole genome shotgun (WGS) entry which is preliminary data.</text>
</comment>
<evidence type="ECO:0000313" key="13">
    <source>
        <dbReference type="EMBL" id="MCU6762327.1"/>
    </source>
</evidence>
<organism evidence="13 14">
    <name type="scientific">Brotonthovivens ammoniilytica</name>
    <dbReference type="NCBI Taxonomy" id="2981725"/>
    <lineage>
        <taxon>Bacteria</taxon>
        <taxon>Bacillati</taxon>
        <taxon>Bacillota</taxon>
        <taxon>Clostridia</taxon>
        <taxon>Lachnospirales</taxon>
        <taxon>Lachnospiraceae</taxon>
        <taxon>Brotonthovivens</taxon>
    </lineage>
</organism>
<dbReference type="PIRSF" id="PIRSF000164">
    <property type="entry name" value="DHO_oxidase"/>
    <property type="match status" value="1"/>
</dbReference>
<dbReference type="PANTHER" id="PTHR48109">
    <property type="entry name" value="DIHYDROOROTATE DEHYDROGENASE (QUINONE), MITOCHONDRIAL-RELATED"/>
    <property type="match status" value="1"/>
</dbReference>
<feature type="binding site" evidence="11">
    <location>
        <begin position="44"/>
        <end position="45"/>
    </location>
    <ligand>
        <name>FMN</name>
        <dbReference type="ChEBI" id="CHEBI:58210"/>
    </ligand>
</feature>
<comment type="cofactor">
    <cofactor evidence="11">
        <name>FMN</name>
        <dbReference type="ChEBI" id="CHEBI:58210"/>
    </cofactor>
    <text evidence="11">Binds 1 FMN per subunit.</text>
</comment>
<keyword evidence="5 11" id="KW-0963">Cytoplasm</keyword>
<feature type="binding site" evidence="11">
    <location>
        <position position="20"/>
    </location>
    <ligand>
        <name>FMN</name>
        <dbReference type="ChEBI" id="CHEBI:58210"/>
    </ligand>
</feature>
<evidence type="ECO:0000256" key="10">
    <source>
        <dbReference type="ARBA" id="ARBA00048996"/>
    </source>
</evidence>
<dbReference type="GO" id="GO:0004589">
    <property type="term" value="F:dihydroorotate dehydrogenase (NAD+) activity"/>
    <property type="evidence" value="ECO:0007669"/>
    <property type="project" value="UniProtKB-EC"/>
</dbReference>
<feature type="active site" description="Nucleophile" evidence="11">
    <location>
        <position position="134"/>
    </location>
</feature>
<protein>
    <recommendedName>
        <fullName evidence="11">Dihydroorotate dehydrogenase</fullName>
        <shortName evidence="11">DHOD</shortName>
        <shortName evidence="11">DHODase</shortName>
        <shortName evidence="11">DHOdehase</shortName>
        <ecNumber evidence="11">1.3.-.-</ecNumber>
    </recommendedName>
</protein>
<proteinExistence type="inferred from homology"/>
<dbReference type="InterPro" id="IPR013785">
    <property type="entry name" value="Aldolase_TIM"/>
</dbReference>
<comment type="similarity">
    <text evidence="4 11">Belongs to the dihydroorotate dehydrogenase family. Type 1 subfamily.</text>
</comment>
<dbReference type="PROSITE" id="PS00912">
    <property type="entry name" value="DHODEHASE_2"/>
    <property type="match status" value="1"/>
</dbReference>
<feature type="binding site" evidence="11">
    <location>
        <position position="44"/>
    </location>
    <ligand>
        <name>substrate</name>
    </ligand>
</feature>
<dbReference type="CDD" id="cd04740">
    <property type="entry name" value="DHOD_1B_like"/>
    <property type="match status" value="1"/>
</dbReference>
<evidence type="ECO:0000256" key="4">
    <source>
        <dbReference type="ARBA" id="ARBA00008008"/>
    </source>
</evidence>
<evidence type="ECO:0000256" key="6">
    <source>
        <dbReference type="ARBA" id="ARBA00022630"/>
    </source>
</evidence>
<feature type="binding site" evidence="11">
    <location>
        <position position="169"/>
    </location>
    <ligand>
        <name>FMN</name>
        <dbReference type="ChEBI" id="CHEBI:58210"/>
    </ligand>
</feature>
<comment type="function">
    <text evidence="1">Catalyzes the conversion of dihydroorotate to orotate with NAD(+) as electron acceptor.</text>
</comment>
<evidence type="ECO:0000256" key="7">
    <source>
        <dbReference type="ARBA" id="ARBA00022643"/>
    </source>
</evidence>
<feature type="binding site" evidence="11">
    <location>
        <begin position="269"/>
        <end position="270"/>
    </location>
    <ligand>
        <name>FMN</name>
        <dbReference type="ChEBI" id="CHEBI:58210"/>
    </ligand>
</feature>
<dbReference type="PROSITE" id="PS00911">
    <property type="entry name" value="DHODEHASE_1"/>
    <property type="match status" value="1"/>
</dbReference>
<evidence type="ECO:0000256" key="2">
    <source>
        <dbReference type="ARBA" id="ARBA00004496"/>
    </source>
</evidence>
<feature type="binding site" evidence="11">
    <location>
        <begin position="247"/>
        <end position="248"/>
    </location>
    <ligand>
        <name>FMN</name>
        <dbReference type="ChEBI" id="CHEBI:58210"/>
    </ligand>
</feature>
<dbReference type="InterPro" id="IPR001295">
    <property type="entry name" value="Dihydroorotate_DH_CS"/>
</dbReference>
<dbReference type="RefSeq" id="WP_262591024.1">
    <property type="nucleotide sequence ID" value="NZ_JAOQJQ010000003.1"/>
</dbReference>
<comment type="caution">
    <text evidence="11">Lacks conserved residue(s) required for the propagation of feature annotation.</text>
</comment>
<dbReference type="InterPro" id="IPR024920">
    <property type="entry name" value="Dihydroorotate_DH_1"/>
</dbReference>
<dbReference type="HAMAP" id="MF_00224">
    <property type="entry name" value="DHO_dh_type1"/>
    <property type="match status" value="1"/>
</dbReference>
<dbReference type="InterPro" id="IPR012135">
    <property type="entry name" value="Dihydroorotate_DH_1_2"/>
</dbReference>
<dbReference type="Pfam" id="PF01180">
    <property type="entry name" value="DHO_dh"/>
    <property type="match status" value="1"/>
</dbReference>
<dbReference type="InterPro" id="IPR033888">
    <property type="entry name" value="DHOD_1B"/>
</dbReference>
<feature type="binding site" evidence="11">
    <location>
        <position position="131"/>
    </location>
    <ligand>
        <name>substrate</name>
    </ligand>
</feature>
<keyword evidence="6 11" id="KW-0285">Flavoprotein</keyword>
<feature type="binding site" evidence="11">
    <location>
        <position position="131"/>
    </location>
    <ligand>
        <name>FMN</name>
        <dbReference type="ChEBI" id="CHEBI:58210"/>
    </ligand>
</feature>
<dbReference type="Proteomes" id="UP001652442">
    <property type="component" value="Unassembled WGS sequence"/>
</dbReference>
<keyword evidence="9 11" id="KW-0560">Oxidoreductase</keyword>
<comment type="subcellular location">
    <subcellularLocation>
        <location evidence="2 11">Cytoplasm</location>
    </subcellularLocation>
</comment>
<evidence type="ECO:0000256" key="3">
    <source>
        <dbReference type="ARBA" id="ARBA00004715"/>
    </source>
</evidence>
<dbReference type="PANTHER" id="PTHR48109:SF1">
    <property type="entry name" value="DIHYDROOROTATE DEHYDROGENASE (FUMARATE)"/>
    <property type="match status" value="1"/>
</dbReference>
<dbReference type="InterPro" id="IPR050074">
    <property type="entry name" value="DHO_dehydrogenase"/>
</dbReference>
<evidence type="ECO:0000256" key="1">
    <source>
        <dbReference type="ARBA" id="ARBA00003616"/>
    </source>
</evidence>
<name>A0ABT2TJP2_9FIRM</name>
<comment type="pathway">
    <text evidence="3">Pyrimidine metabolism; UMP biosynthesis via de novo pathway; orotate from (S)-dihydroorotate (NAD(+) route): step 1/1.</text>
</comment>